<evidence type="ECO:0000313" key="7">
    <source>
        <dbReference type="Proteomes" id="UP000000328"/>
    </source>
</evidence>
<accession>A0A0H3D3Z5</accession>
<dbReference type="OrthoDB" id="6630613at2"/>
<evidence type="ECO:0000256" key="4">
    <source>
        <dbReference type="ARBA" id="ARBA00048462"/>
    </source>
</evidence>
<dbReference type="InterPro" id="IPR050858">
    <property type="entry name" value="Mal-CoA-ACP_Trans/PKS_FabD"/>
</dbReference>
<dbReference type="RefSeq" id="WP_013225018.1">
    <property type="nucleotide sequence ID" value="NC_014318.1"/>
</dbReference>
<protein>
    <recommendedName>
        <fullName evidence="1">[acyl-carrier-protein] S-malonyltransferase</fullName>
        <ecNumber evidence="1">2.3.1.39</ecNumber>
    </recommendedName>
</protein>
<dbReference type="EMBL" id="CP002000">
    <property type="protein sequence ID" value="ADJ44946.1"/>
    <property type="molecule type" value="Genomic_DNA"/>
</dbReference>
<name>A0A0H3D3Z5_AMYMU</name>
<evidence type="ECO:0000256" key="2">
    <source>
        <dbReference type="ARBA" id="ARBA00022679"/>
    </source>
</evidence>
<keyword evidence="3" id="KW-0012">Acyltransferase</keyword>
<comment type="catalytic activity">
    <reaction evidence="4">
        <text>holo-[ACP] + malonyl-CoA = malonyl-[ACP] + CoA</text>
        <dbReference type="Rhea" id="RHEA:41792"/>
        <dbReference type="Rhea" id="RHEA-COMP:9623"/>
        <dbReference type="Rhea" id="RHEA-COMP:9685"/>
        <dbReference type="ChEBI" id="CHEBI:57287"/>
        <dbReference type="ChEBI" id="CHEBI:57384"/>
        <dbReference type="ChEBI" id="CHEBI:64479"/>
        <dbReference type="ChEBI" id="CHEBI:78449"/>
        <dbReference type="EC" id="2.3.1.39"/>
    </reaction>
</comment>
<dbReference type="KEGG" id="amd:AMED_3155"/>
<gene>
    <name evidence="6" type="ordered locus">AMED_3155</name>
</gene>
<dbReference type="GeneID" id="92870919"/>
<keyword evidence="2 6" id="KW-0808">Transferase</keyword>
<proteinExistence type="predicted"/>
<evidence type="ECO:0000256" key="5">
    <source>
        <dbReference type="SAM" id="MobiDB-lite"/>
    </source>
</evidence>
<feature type="region of interest" description="Disordered" evidence="5">
    <location>
        <begin position="1200"/>
        <end position="1253"/>
    </location>
</feature>
<sequence length="1253" mass="138205">MRLVPSRSRSTGHPLGRRTSPPARKRAPGPGPHPVAGVFPGLGSRAAYQNLGRHLLDSGSPAVREVYDQAARAYGVPGRPEQLLLIPENLPAERLAQQAFLGAAILTHSVALEAHLRDTAAKSGIPLHFVAYTGESFGIITSAVASGALSVGDGVEIARVFTPLMLVAAEGAVPDEPIAREVAAYLPESLHGRQLVPEPFHVVALKGDPAELAVTLCEIGREFPKVDVEIHKFYSDRQTNVYVRRGVKTDFDEFIGRFPAVRAEELKKPTNFLAHSGRMSGVREALGRFLDAKGLEFRAPHTPVVSNHGAGLLTTAEEVRTGILAITDEVMASRETAATLADLHPELVVELGPGEKSVQLLTDNSLAVPVTAYTGTADPVLGVLKQVDVLLAELAKLRDSGDRLTDEHLEPLRDLFRVTSGHPFGEEYLHRTLRRVVTDELLRPERDAAPAFYELLEVVQHTYRHRADIDAGHGELVLRARLKKELTGDRPGQVHTELRVLDRAGRAVDRKLATTGQHEVVVVHFDRLADRGQTAIPRQQALFQALRHDRPALFRQNDCYLEGSDPVGWLAALAASGAAPLADVVALHDLSREIGPGLDLEAALDRLVSSLTHPELPLVSPAGVPLWSAKDIAAATRGVFLDGALDTGRRRVHLNGNCRILALGSTLEADGVDAGPHHADVISVSSPAEVRTRGVNAALDEFEDHCILSLTVEHEKVLRYAQSRRVLSGTVNAYVGIGERVLGFGKGGSESMTIFLRKDGEDRTTVRKVLSEALTTVSWNPDGRGVMLPPFAKARKQAEYLQALPEPVRRYFPEVYDIQERVIPVPPHLRADGPATRKEVIYEMSYVPGEEVSRFVERNSPPPAVVARLYEQIFRVLNREVHTVNRVPAPGETLDVSYFRKIEDRLDLCRRTAPRTFTPELLDTERIVIDGVSYLNAPAVLARFRAHPEYLRILEPRFHSLVMGDTNTENIKVENTVPLLHAQWLIETGAPREEIDAALAAITAESLGIRFLDPRAIGFKSEGRDTRDDAMYDNKPWHNSIGHYDEIHYEQFTLRVRTGSGRTPRVDIGFVAGNPYQKSYGVRDVVARGEAVDPDAPRGMEDHFAAVMAAVHRDDPESRQLKDPYWIIRFVFMMGTHFTAMPPFHFQSELDGTLTDTYQAQRRPVAIYCEGVKWLNWALQMLTGERTEFLGVPVPPLAHLERPRRRTTSAGRTTRRRAVSGQHAPRSPRPSTRPAVNAPHTTGLPHARQKEEG</sequence>
<dbReference type="Gene3D" id="3.40.366.10">
    <property type="entry name" value="Malonyl-Coenzyme A Acyl Carrier Protein, domain 2"/>
    <property type="match status" value="2"/>
</dbReference>
<dbReference type="GO" id="GO:0006633">
    <property type="term" value="P:fatty acid biosynthetic process"/>
    <property type="evidence" value="ECO:0007669"/>
    <property type="project" value="TreeGrafter"/>
</dbReference>
<evidence type="ECO:0000256" key="1">
    <source>
        <dbReference type="ARBA" id="ARBA00013258"/>
    </source>
</evidence>
<dbReference type="InterPro" id="IPR001227">
    <property type="entry name" value="Ac_transferase_dom_sf"/>
</dbReference>
<evidence type="ECO:0000313" key="6">
    <source>
        <dbReference type="EMBL" id="ADJ44946.1"/>
    </source>
</evidence>
<organism evidence="6 7">
    <name type="scientific">Amycolatopsis mediterranei (strain U-32)</name>
    <dbReference type="NCBI Taxonomy" id="749927"/>
    <lineage>
        <taxon>Bacteria</taxon>
        <taxon>Bacillati</taxon>
        <taxon>Actinomycetota</taxon>
        <taxon>Actinomycetes</taxon>
        <taxon>Pseudonocardiales</taxon>
        <taxon>Pseudonocardiaceae</taxon>
        <taxon>Amycolatopsis</taxon>
    </lineage>
</organism>
<feature type="region of interest" description="Disordered" evidence="5">
    <location>
        <begin position="1"/>
        <end position="37"/>
    </location>
</feature>
<dbReference type="EC" id="2.3.1.39" evidence="1"/>
<reference evidence="6 7" key="1">
    <citation type="journal article" date="2010" name="Cell Res.">
        <title>Complete genome sequence of the rifamycin SV-producing Amycolatopsis mediterranei U32 revealed its genetic characteristics in phylogeny and metabolism.</title>
        <authorList>
            <person name="Zhao W."/>
            <person name="Zhong Y."/>
            <person name="Yuan H."/>
            <person name="Wang J."/>
            <person name="Zheng H."/>
            <person name="Wang Y."/>
            <person name="Cen X."/>
            <person name="Xu F."/>
            <person name="Bai J."/>
            <person name="Han X."/>
            <person name="Lu G."/>
            <person name="Zhu Y."/>
            <person name="Shao Z."/>
            <person name="Yan H."/>
            <person name="Li C."/>
            <person name="Peng N."/>
            <person name="Zhang Z."/>
            <person name="Zhang Y."/>
            <person name="Lin W."/>
            <person name="Fan Y."/>
            <person name="Qin Z."/>
            <person name="Hu Y."/>
            <person name="Zhu B."/>
            <person name="Wang S."/>
            <person name="Ding X."/>
            <person name="Zhao G.P."/>
        </authorList>
    </citation>
    <scope>NUCLEOTIDE SEQUENCE [LARGE SCALE GENOMIC DNA]</scope>
    <source>
        <strain evidence="7">U-32</strain>
    </source>
</reference>
<evidence type="ECO:0000256" key="3">
    <source>
        <dbReference type="ARBA" id="ARBA00023315"/>
    </source>
</evidence>
<dbReference type="AlphaFoldDB" id="A0A0H3D3Z5"/>
<dbReference type="PANTHER" id="PTHR42681:SF1">
    <property type="entry name" value="MALONYL-COA-ACYL CARRIER PROTEIN TRANSACYLASE, MITOCHONDRIAL"/>
    <property type="match status" value="1"/>
</dbReference>
<dbReference type="SUPFAM" id="SSF52151">
    <property type="entry name" value="FabD/lysophospholipase-like"/>
    <property type="match status" value="1"/>
</dbReference>
<feature type="compositionally biased region" description="Basic residues" evidence="5">
    <location>
        <begin position="1202"/>
        <end position="1218"/>
    </location>
</feature>
<dbReference type="Proteomes" id="UP000000328">
    <property type="component" value="Chromosome"/>
</dbReference>
<dbReference type="InterPro" id="IPR016035">
    <property type="entry name" value="Acyl_Trfase/lysoPLipase"/>
</dbReference>
<dbReference type="PANTHER" id="PTHR42681">
    <property type="entry name" value="MALONYL-COA-ACYL CARRIER PROTEIN TRANSACYLASE, MITOCHONDRIAL"/>
    <property type="match status" value="1"/>
</dbReference>
<dbReference type="eggNOG" id="COG0331">
    <property type="taxonomic scope" value="Bacteria"/>
</dbReference>
<dbReference type="HOGENOM" id="CLU_265542_0_0_11"/>
<dbReference type="GO" id="GO:0004314">
    <property type="term" value="F:[acyl-carrier-protein] S-malonyltransferase activity"/>
    <property type="evidence" value="ECO:0007669"/>
    <property type="project" value="UniProtKB-EC"/>
</dbReference>
<dbReference type="PATRIC" id="fig|749927.5.peg.3258"/>